<accession>A0A7S7R9I4</accession>
<proteinExistence type="predicted"/>
<gene>
    <name evidence="1" type="ORF">AWH56_014150</name>
</gene>
<organism evidence="1 2">
    <name type="scientific">Anaerobacillus isosaccharinicus</name>
    <dbReference type="NCBI Taxonomy" id="1532552"/>
    <lineage>
        <taxon>Bacteria</taxon>
        <taxon>Bacillati</taxon>
        <taxon>Bacillota</taxon>
        <taxon>Bacilli</taxon>
        <taxon>Bacillales</taxon>
        <taxon>Bacillaceae</taxon>
        <taxon>Anaerobacillus</taxon>
    </lineage>
</organism>
<dbReference type="Proteomes" id="UP000180175">
    <property type="component" value="Chromosome"/>
</dbReference>
<evidence type="ECO:0000313" key="2">
    <source>
        <dbReference type="Proteomes" id="UP000180175"/>
    </source>
</evidence>
<protein>
    <submittedName>
        <fullName evidence="1">Uncharacterized protein</fullName>
    </submittedName>
</protein>
<evidence type="ECO:0000313" key="1">
    <source>
        <dbReference type="EMBL" id="QOY33891.2"/>
    </source>
</evidence>
<name>A0A7S7R9I4_9BACI</name>
<dbReference type="OrthoDB" id="2989999at2"/>
<reference evidence="1 2" key="2">
    <citation type="journal article" date="2019" name="Int. J. Syst. Evol. Microbiol.">
        <title>Anaerobacillus isosaccharinicus sp. nov., an alkaliphilic bacterium which degrades isosaccharinic acid.</title>
        <authorList>
            <person name="Bassil N.M."/>
            <person name="Lloyd J.R."/>
        </authorList>
    </citation>
    <scope>NUCLEOTIDE SEQUENCE [LARGE SCALE GENOMIC DNA]</scope>
    <source>
        <strain evidence="1 2">NB2006</strain>
    </source>
</reference>
<reference evidence="1 2" key="1">
    <citation type="journal article" date="2017" name="Genome Announc.">
        <title>Draft Genome Sequences of Four Alkaliphilic Bacteria Belonging to the Anaerobacillus Genus.</title>
        <authorList>
            <person name="Bassil N.M."/>
            <person name="Lloyd J.R."/>
        </authorList>
    </citation>
    <scope>NUCLEOTIDE SEQUENCE [LARGE SCALE GENOMIC DNA]</scope>
    <source>
        <strain evidence="1 2">NB2006</strain>
    </source>
</reference>
<sequence length="106" mass="12780">MCLLYRFEYDQRLGIAIPDLDQEWHRIDKSTQEEILSQWEEIRGDIPDRVKQLEEKINQKQKALFNEDNFKKSCEINTEISELASTINDLWLWFRAQNEISTKSHH</sequence>
<dbReference type="EMBL" id="CP063356">
    <property type="protein sequence ID" value="QOY33891.2"/>
    <property type="molecule type" value="Genomic_DNA"/>
</dbReference>
<dbReference type="KEGG" id="aia:AWH56_014150"/>
<keyword evidence="2" id="KW-1185">Reference proteome</keyword>